<sequence length="371" mass="39642">MSTITARRTVSAPAKETAPQPDPDLTVQGPDRIHAALDTVSHPVRINPLLLGGGIVAWVGFALVVLLVPNESSQALRDLQAIEAMSTPIAIAGLLVAGAWAGIWALSASGSRLGRWAHNHATHGAAWLLGSALWALFWEYSTAKTAALALPYFQSPQAVLNAIWTDHGLLAESLGNSLLLLVVGFVVGLVAGLVTGVTIGWFQQANYWVHPILIFLGPVPSLAWVPLVFVLAPSAYSGAVFMIALSVWFPITVLTRAGVLSVPRSYFDVAQTLGAKGVFLVGRISLPAALPSIFTGAFMALGASFVSLTVAENFGVNSGLGWYLNWKKGWGDYAGVYAGIVILVVVCGLLLTLLFRSRNWVLRWEKELTRW</sequence>
<reference evidence="11" key="1">
    <citation type="submission" date="2016-10" db="EMBL/GenBank/DDBJ databases">
        <authorList>
            <person name="Varghese N."/>
            <person name="Submissions S."/>
        </authorList>
    </citation>
    <scope>NUCLEOTIDE SEQUENCE [LARGE SCALE GENOMIC DNA]</scope>
    <source>
        <strain evidence="11">DSM 22951</strain>
    </source>
</reference>
<dbReference type="Gene3D" id="1.10.3720.10">
    <property type="entry name" value="MetI-like"/>
    <property type="match status" value="1"/>
</dbReference>
<evidence type="ECO:0000256" key="2">
    <source>
        <dbReference type="ARBA" id="ARBA00022448"/>
    </source>
</evidence>
<dbReference type="EMBL" id="UESZ01000001">
    <property type="protein sequence ID" value="SSA35162.1"/>
    <property type="molecule type" value="Genomic_DNA"/>
</dbReference>
<evidence type="ECO:0000256" key="5">
    <source>
        <dbReference type="ARBA" id="ARBA00022989"/>
    </source>
</evidence>
<comment type="similarity">
    <text evidence="7">Belongs to the binding-protein-dependent transport system permease family.</text>
</comment>
<evidence type="ECO:0000256" key="8">
    <source>
        <dbReference type="SAM" id="MobiDB-lite"/>
    </source>
</evidence>
<evidence type="ECO:0000256" key="1">
    <source>
        <dbReference type="ARBA" id="ARBA00004651"/>
    </source>
</evidence>
<feature type="transmembrane region" description="Helical" evidence="7">
    <location>
        <begin position="208"/>
        <end position="232"/>
    </location>
</feature>
<organism evidence="10 11">
    <name type="scientific">Branchiibius hedensis</name>
    <dbReference type="NCBI Taxonomy" id="672460"/>
    <lineage>
        <taxon>Bacteria</taxon>
        <taxon>Bacillati</taxon>
        <taxon>Actinomycetota</taxon>
        <taxon>Actinomycetes</taxon>
        <taxon>Micrococcales</taxon>
        <taxon>Dermacoccaceae</taxon>
        <taxon>Branchiibius</taxon>
    </lineage>
</organism>
<dbReference type="GO" id="GO:0055085">
    <property type="term" value="P:transmembrane transport"/>
    <property type="evidence" value="ECO:0007669"/>
    <property type="project" value="InterPro"/>
</dbReference>
<dbReference type="PANTHER" id="PTHR30151">
    <property type="entry name" value="ALKANE SULFONATE ABC TRANSPORTER-RELATED, MEMBRANE SUBUNIT"/>
    <property type="match status" value="1"/>
</dbReference>
<evidence type="ECO:0000313" key="11">
    <source>
        <dbReference type="Proteomes" id="UP000250028"/>
    </source>
</evidence>
<dbReference type="OrthoDB" id="7274389at2"/>
<gene>
    <name evidence="10" type="ORF">SAMN04489750_2507</name>
</gene>
<keyword evidence="2 7" id="KW-0813">Transport</keyword>
<feature type="transmembrane region" description="Helical" evidence="7">
    <location>
        <begin position="334"/>
        <end position="355"/>
    </location>
</feature>
<dbReference type="SUPFAM" id="SSF161098">
    <property type="entry name" value="MetI-like"/>
    <property type="match status" value="1"/>
</dbReference>
<dbReference type="Pfam" id="PF00528">
    <property type="entry name" value="BPD_transp_1"/>
    <property type="match status" value="1"/>
</dbReference>
<feature type="domain" description="ABC transmembrane type-1" evidence="9">
    <location>
        <begin position="174"/>
        <end position="355"/>
    </location>
</feature>
<evidence type="ECO:0000313" key="10">
    <source>
        <dbReference type="EMBL" id="SSA35162.1"/>
    </source>
</evidence>
<dbReference type="PROSITE" id="PS50928">
    <property type="entry name" value="ABC_TM1"/>
    <property type="match status" value="1"/>
</dbReference>
<dbReference type="PANTHER" id="PTHR30151:SF0">
    <property type="entry name" value="ABC TRANSPORTER PERMEASE PROTEIN MJ0413-RELATED"/>
    <property type="match status" value="1"/>
</dbReference>
<dbReference type="InterPro" id="IPR000515">
    <property type="entry name" value="MetI-like"/>
</dbReference>
<dbReference type="GO" id="GO:0005886">
    <property type="term" value="C:plasma membrane"/>
    <property type="evidence" value="ECO:0007669"/>
    <property type="project" value="UniProtKB-SubCell"/>
</dbReference>
<protein>
    <submittedName>
        <fullName evidence="10">NitT/TauT family transport system permease protein</fullName>
    </submittedName>
</protein>
<keyword evidence="3" id="KW-1003">Cell membrane</keyword>
<dbReference type="InterPro" id="IPR035906">
    <property type="entry name" value="MetI-like_sf"/>
</dbReference>
<keyword evidence="6 7" id="KW-0472">Membrane</keyword>
<evidence type="ECO:0000259" key="9">
    <source>
        <dbReference type="PROSITE" id="PS50928"/>
    </source>
</evidence>
<evidence type="ECO:0000256" key="4">
    <source>
        <dbReference type="ARBA" id="ARBA00022692"/>
    </source>
</evidence>
<dbReference type="Proteomes" id="UP000250028">
    <property type="component" value="Unassembled WGS sequence"/>
</dbReference>
<keyword evidence="4 7" id="KW-0812">Transmembrane</keyword>
<accession>A0A2Y9BU55</accession>
<keyword evidence="5 7" id="KW-1133">Transmembrane helix</keyword>
<evidence type="ECO:0000256" key="3">
    <source>
        <dbReference type="ARBA" id="ARBA00022475"/>
    </source>
</evidence>
<evidence type="ECO:0000256" key="7">
    <source>
        <dbReference type="RuleBase" id="RU363032"/>
    </source>
</evidence>
<comment type="subcellular location">
    <subcellularLocation>
        <location evidence="1 7">Cell membrane</location>
        <topology evidence="1 7">Multi-pass membrane protein</topology>
    </subcellularLocation>
</comment>
<keyword evidence="11" id="KW-1185">Reference proteome</keyword>
<feature type="transmembrane region" description="Helical" evidence="7">
    <location>
        <begin position="239"/>
        <end position="259"/>
    </location>
</feature>
<feature type="transmembrane region" description="Helical" evidence="7">
    <location>
        <begin position="178"/>
        <end position="202"/>
    </location>
</feature>
<feature type="transmembrane region" description="Helical" evidence="7">
    <location>
        <begin position="120"/>
        <end position="138"/>
    </location>
</feature>
<feature type="transmembrane region" description="Helical" evidence="7">
    <location>
        <begin position="49"/>
        <end position="68"/>
    </location>
</feature>
<dbReference type="RefSeq" id="WP_109686259.1">
    <property type="nucleotide sequence ID" value="NZ_QGDN01000001.1"/>
</dbReference>
<feature type="region of interest" description="Disordered" evidence="8">
    <location>
        <begin position="1"/>
        <end position="26"/>
    </location>
</feature>
<dbReference type="CDD" id="cd06261">
    <property type="entry name" value="TM_PBP2"/>
    <property type="match status" value="1"/>
</dbReference>
<name>A0A2Y9BU55_9MICO</name>
<evidence type="ECO:0000256" key="6">
    <source>
        <dbReference type="ARBA" id="ARBA00023136"/>
    </source>
</evidence>
<feature type="transmembrane region" description="Helical" evidence="7">
    <location>
        <begin position="89"/>
        <end position="108"/>
    </location>
</feature>
<proteinExistence type="inferred from homology"/>
<dbReference type="AlphaFoldDB" id="A0A2Y9BU55"/>